<keyword evidence="7" id="KW-0812">Transmembrane</keyword>
<dbReference type="OMA" id="AQRCRIN"/>
<evidence type="ECO:0000256" key="6">
    <source>
        <dbReference type="ARBA" id="ARBA00023768"/>
    </source>
</evidence>
<dbReference type="PANTHER" id="PTHR44468:SF1">
    <property type="entry name" value="V-SET AND IMMUNOGLOBULIN DOMAIN CONTAINING 8A ISOFORM 1"/>
    <property type="match status" value="1"/>
</dbReference>
<dbReference type="InterPro" id="IPR013783">
    <property type="entry name" value="Ig-like_fold"/>
</dbReference>
<evidence type="ECO:0000313" key="10">
    <source>
        <dbReference type="Proteomes" id="UP000265120"/>
    </source>
</evidence>
<keyword evidence="10" id="KW-1185">Reference proteome</keyword>
<dbReference type="GeneTree" id="ENSGT00940000165076"/>
<dbReference type="Proteomes" id="UP000265120">
    <property type="component" value="Chromosome 14"/>
</dbReference>
<dbReference type="InterPro" id="IPR036179">
    <property type="entry name" value="Ig-like_dom_sf"/>
</dbReference>
<keyword evidence="7" id="KW-0472">Membrane</keyword>
<dbReference type="Gene3D" id="2.60.40.10">
    <property type="entry name" value="Immunoglobulins"/>
    <property type="match status" value="2"/>
</dbReference>
<dbReference type="GO" id="GO:0016323">
    <property type="term" value="C:basolateral plasma membrane"/>
    <property type="evidence" value="ECO:0007669"/>
    <property type="project" value="UniProtKB-SubCell"/>
</dbReference>
<accession>A0A3P8V499</accession>
<keyword evidence="7" id="KW-1133">Transmembrane helix</keyword>
<proteinExistence type="predicted"/>
<evidence type="ECO:0000259" key="8">
    <source>
        <dbReference type="PROSITE" id="PS50835"/>
    </source>
</evidence>
<evidence type="ECO:0000256" key="1">
    <source>
        <dbReference type="ARBA" id="ARBA00004435"/>
    </source>
</evidence>
<dbReference type="InParanoid" id="A0A3P8V499"/>
<comment type="subcellular location">
    <subcellularLocation>
        <location evidence="6">Basolateral cell membrane</location>
        <topology evidence="6">Single-pass type I membrane protein</topology>
    </subcellularLocation>
    <subcellularLocation>
        <location evidence="2">Cell junction</location>
        <location evidence="2">Adherens junction</location>
    </subcellularLocation>
    <subcellularLocation>
        <location evidence="1">Cell junction</location>
        <location evidence="1">Tight junction</location>
    </subcellularLocation>
</comment>
<dbReference type="SMART" id="SM00408">
    <property type="entry name" value="IGc2"/>
    <property type="match status" value="2"/>
</dbReference>
<evidence type="ECO:0000313" key="9">
    <source>
        <dbReference type="Ensembl" id="ENSCSEP00000007956.1"/>
    </source>
</evidence>
<dbReference type="SMART" id="SM00409">
    <property type="entry name" value="IG"/>
    <property type="match status" value="2"/>
</dbReference>
<evidence type="ECO:0000256" key="5">
    <source>
        <dbReference type="ARBA" id="ARBA00023319"/>
    </source>
</evidence>
<dbReference type="PROSITE" id="PS50835">
    <property type="entry name" value="IG_LIKE"/>
    <property type="match status" value="2"/>
</dbReference>
<dbReference type="Ensembl" id="ENSCSET00000008042.1">
    <property type="protein sequence ID" value="ENSCSEP00000007956.1"/>
    <property type="gene ID" value="ENSCSEG00000005118.1"/>
</dbReference>
<evidence type="ECO:0000256" key="3">
    <source>
        <dbReference type="ARBA" id="ARBA00022427"/>
    </source>
</evidence>
<dbReference type="InterPro" id="IPR003598">
    <property type="entry name" value="Ig_sub2"/>
</dbReference>
<dbReference type="InterPro" id="IPR007110">
    <property type="entry name" value="Ig-like_dom"/>
</dbReference>
<sequence length="323" mass="35490">MITHSHVRLKTADNDISDVVALCCLLFHRWRCCHRLSRWCSIIRLTGAGGLQVVSTGPQTVLKAEGDSVVLGCKYRSSLRVDSGDLDVEWSALSPDSTHKDQMLLSFSGGITYTHDQVLGKGLSFTVTDPSQGDASLSIAALTPAHSATYQCKVKKAPGVDTRKVTLMVLVKPSEPQCWLEGDPWVGRAAALQCHSNTGSSPLKYSWRREGGVQLPVTAKQNSVSGELKITNLTLSSAGFYFCEVNNAVGAERCRINLRAMTPPNSSAVIVGIVVGSLLLIFILLVFISLIYWKLSSRWHHEKEFSNDIRYFTVKLQLQVLKQ</sequence>
<feature type="domain" description="Ig-like" evidence="8">
    <location>
        <begin position="52"/>
        <end position="166"/>
    </location>
</feature>
<keyword evidence="3" id="KW-0796">Tight junction</keyword>
<feature type="domain" description="Ig-like" evidence="8">
    <location>
        <begin position="187"/>
        <end position="257"/>
    </location>
</feature>
<reference evidence="9" key="3">
    <citation type="submission" date="2025-09" db="UniProtKB">
        <authorList>
            <consortium name="Ensembl"/>
        </authorList>
    </citation>
    <scope>IDENTIFICATION</scope>
</reference>
<protein>
    <recommendedName>
        <fullName evidence="8">Ig-like domain-containing protein</fullName>
    </recommendedName>
</protein>
<evidence type="ECO:0000256" key="2">
    <source>
        <dbReference type="ARBA" id="ARBA00004536"/>
    </source>
</evidence>
<dbReference type="SUPFAM" id="SSF48726">
    <property type="entry name" value="Immunoglobulin"/>
    <property type="match status" value="2"/>
</dbReference>
<dbReference type="GO" id="GO:0005923">
    <property type="term" value="C:bicellular tight junction"/>
    <property type="evidence" value="ECO:0007669"/>
    <property type="project" value="UniProtKB-SubCell"/>
</dbReference>
<keyword evidence="5" id="KW-0393">Immunoglobulin domain</keyword>
<dbReference type="InterPro" id="IPR052307">
    <property type="entry name" value="EJ_Adhesion_Regulator"/>
</dbReference>
<dbReference type="InterPro" id="IPR013151">
    <property type="entry name" value="Immunoglobulin_dom"/>
</dbReference>
<dbReference type="InterPro" id="IPR003599">
    <property type="entry name" value="Ig_sub"/>
</dbReference>
<reference evidence="9" key="2">
    <citation type="submission" date="2025-08" db="UniProtKB">
        <authorList>
            <consortium name="Ensembl"/>
        </authorList>
    </citation>
    <scope>IDENTIFICATION</scope>
</reference>
<evidence type="ECO:0000256" key="4">
    <source>
        <dbReference type="ARBA" id="ARBA00022949"/>
    </source>
</evidence>
<dbReference type="STRING" id="244447.ENSCSEP00000007956"/>
<reference evidence="9 10" key="1">
    <citation type="journal article" date="2014" name="Nat. Genet.">
        <title>Whole-genome sequence of a flatfish provides insights into ZW sex chromosome evolution and adaptation to a benthic lifestyle.</title>
        <authorList>
            <person name="Chen S."/>
            <person name="Zhang G."/>
            <person name="Shao C."/>
            <person name="Huang Q."/>
            <person name="Liu G."/>
            <person name="Zhang P."/>
            <person name="Song W."/>
            <person name="An N."/>
            <person name="Chalopin D."/>
            <person name="Volff J.N."/>
            <person name="Hong Y."/>
            <person name="Li Q."/>
            <person name="Sha Z."/>
            <person name="Zhou H."/>
            <person name="Xie M."/>
            <person name="Yu Q."/>
            <person name="Liu Y."/>
            <person name="Xiang H."/>
            <person name="Wang N."/>
            <person name="Wu K."/>
            <person name="Yang C."/>
            <person name="Zhou Q."/>
            <person name="Liao X."/>
            <person name="Yang L."/>
            <person name="Hu Q."/>
            <person name="Zhang J."/>
            <person name="Meng L."/>
            <person name="Jin L."/>
            <person name="Tian Y."/>
            <person name="Lian J."/>
            <person name="Yang J."/>
            <person name="Miao G."/>
            <person name="Liu S."/>
            <person name="Liang Z."/>
            <person name="Yan F."/>
            <person name="Li Y."/>
            <person name="Sun B."/>
            <person name="Zhang H."/>
            <person name="Zhang J."/>
            <person name="Zhu Y."/>
            <person name="Du M."/>
            <person name="Zhao Y."/>
            <person name="Schartl M."/>
            <person name="Tang Q."/>
            <person name="Wang J."/>
        </authorList>
    </citation>
    <scope>NUCLEOTIDE SEQUENCE</scope>
</reference>
<organism evidence="9 10">
    <name type="scientific">Cynoglossus semilaevis</name>
    <name type="common">Tongue sole</name>
    <dbReference type="NCBI Taxonomy" id="244447"/>
    <lineage>
        <taxon>Eukaryota</taxon>
        <taxon>Metazoa</taxon>
        <taxon>Chordata</taxon>
        <taxon>Craniata</taxon>
        <taxon>Vertebrata</taxon>
        <taxon>Euteleostomi</taxon>
        <taxon>Actinopterygii</taxon>
        <taxon>Neopterygii</taxon>
        <taxon>Teleostei</taxon>
        <taxon>Neoteleostei</taxon>
        <taxon>Acanthomorphata</taxon>
        <taxon>Carangaria</taxon>
        <taxon>Pleuronectiformes</taxon>
        <taxon>Pleuronectoidei</taxon>
        <taxon>Cynoglossidae</taxon>
        <taxon>Cynoglossinae</taxon>
        <taxon>Cynoglossus</taxon>
    </lineage>
</organism>
<dbReference type="Pfam" id="PF00047">
    <property type="entry name" value="ig"/>
    <property type="match status" value="1"/>
</dbReference>
<dbReference type="InterPro" id="IPR013106">
    <property type="entry name" value="Ig_V-set"/>
</dbReference>
<dbReference type="Pfam" id="PF07686">
    <property type="entry name" value="V-set"/>
    <property type="match status" value="1"/>
</dbReference>
<dbReference type="AlphaFoldDB" id="A0A3P8V499"/>
<keyword evidence="4" id="KW-0965">Cell junction</keyword>
<evidence type="ECO:0000256" key="7">
    <source>
        <dbReference type="SAM" id="Phobius"/>
    </source>
</evidence>
<feature type="transmembrane region" description="Helical" evidence="7">
    <location>
        <begin position="268"/>
        <end position="293"/>
    </location>
</feature>
<name>A0A3P8V499_CYNSE</name>
<dbReference type="GO" id="GO:0005912">
    <property type="term" value="C:adherens junction"/>
    <property type="evidence" value="ECO:0007669"/>
    <property type="project" value="UniProtKB-SubCell"/>
</dbReference>
<dbReference type="PANTHER" id="PTHR44468">
    <property type="entry name" value="COXSACKIEVIRUS AND ADENOVIRUS RECEPTOR-RELATED"/>
    <property type="match status" value="1"/>
</dbReference>